<feature type="domain" description="EGF-like" evidence="1">
    <location>
        <begin position="273"/>
        <end position="307"/>
    </location>
</feature>
<organism evidence="2 3">
    <name type="scientific">Mytilus coruscus</name>
    <name type="common">Sea mussel</name>
    <dbReference type="NCBI Taxonomy" id="42192"/>
    <lineage>
        <taxon>Eukaryota</taxon>
        <taxon>Metazoa</taxon>
        <taxon>Spiralia</taxon>
        <taxon>Lophotrochozoa</taxon>
        <taxon>Mollusca</taxon>
        <taxon>Bivalvia</taxon>
        <taxon>Autobranchia</taxon>
        <taxon>Pteriomorphia</taxon>
        <taxon>Mytilida</taxon>
        <taxon>Mytiloidea</taxon>
        <taxon>Mytilidae</taxon>
        <taxon>Mytilinae</taxon>
        <taxon>Mytilus</taxon>
    </lineage>
</organism>
<feature type="domain" description="EGF-like" evidence="1">
    <location>
        <begin position="368"/>
        <end position="401"/>
    </location>
</feature>
<dbReference type="OrthoDB" id="10252017at2759"/>
<dbReference type="Gene3D" id="2.170.300.10">
    <property type="entry name" value="Tie2 ligand-binding domain superfamily"/>
    <property type="match status" value="1"/>
</dbReference>
<keyword evidence="3" id="KW-1185">Reference proteome</keyword>
<feature type="domain" description="EGF-like" evidence="1">
    <location>
        <begin position="322"/>
        <end position="353"/>
    </location>
</feature>
<evidence type="ECO:0000313" key="2">
    <source>
        <dbReference type="EMBL" id="CAC5395241.1"/>
    </source>
</evidence>
<dbReference type="InterPro" id="IPR052108">
    <property type="entry name" value="MEGF/SIB"/>
</dbReference>
<dbReference type="EMBL" id="CACVKT020005450">
    <property type="protein sequence ID" value="CAC5395241.1"/>
    <property type="molecule type" value="Genomic_DNA"/>
</dbReference>
<dbReference type="InterPro" id="IPR008979">
    <property type="entry name" value="Galactose-bd-like_sf"/>
</dbReference>
<dbReference type="Proteomes" id="UP000507470">
    <property type="component" value="Unassembled WGS sequence"/>
</dbReference>
<dbReference type="Gene3D" id="2.60.120.260">
    <property type="entry name" value="Galactose-binding domain-like"/>
    <property type="match status" value="1"/>
</dbReference>
<proteinExistence type="predicted"/>
<dbReference type="PANTHER" id="PTHR24035">
    <property type="entry name" value="MULTIPLE EPIDERMAL GROWTH FACTOR-LIKE DOMAINS PROTEIN"/>
    <property type="match status" value="1"/>
</dbReference>
<dbReference type="AlphaFoldDB" id="A0A6J8CHR8"/>
<gene>
    <name evidence="2" type="ORF">MCOR_29926</name>
</gene>
<protein>
    <recommendedName>
        <fullName evidence="1">EGF-like domain-containing protein</fullName>
    </recommendedName>
</protein>
<accession>A0A6J8CHR8</accession>
<sequence length="533" mass="58685">MDGFKLYVTNTSTIPPDGYLCYEDSDPGLPNVTQTIPCYQLGKFVIYYDSKGYDIGYGTRGPFVELCYVIINGCPTYRWGSNCEEFCVENCKERNCYPNNGSCVWGCNPKNCLNDICDKETGVCTVVCKERRTGNYCDKYNMAYDGLVSQYPSGSQFAGLATDGNKFSCSKTKGHNVTFQVDLKEESIVTGLFILLGEGTTKEGLHTVYASNYSNAWNSGTVLYTGTSLPTEINFKVFFRYVTYVHPVQGPTTDLEICEIGIIGCPPTQYGPLCNTTCPKHCKGPCDLDVGHCTFGCNNGWTGNMCEEECSAGLYGKACLETCSANCLNARCNHVTGECIGGCKDGWQSFNCSQNCPNGQFGRNCSGFCDGCISRLCHHANGLCENTTSCNPGYKYSQNCIIACDYGYFSYNCANRCYCLTEPCSKGDGICSPRGCKAGWYGDSCNKEYIDGSWTRTDIVPIFKLADLAKLYSKRLEQLGVVMEGRINTTHLKNRILAAIADLQTHKQGRFVLLIFNEYVGEVLKQAIAGHVL</sequence>
<dbReference type="InterPro" id="IPR000742">
    <property type="entry name" value="EGF"/>
</dbReference>
<evidence type="ECO:0000259" key="1">
    <source>
        <dbReference type="SMART" id="SM00181"/>
    </source>
</evidence>
<evidence type="ECO:0000313" key="3">
    <source>
        <dbReference type="Proteomes" id="UP000507470"/>
    </source>
</evidence>
<reference evidence="2 3" key="1">
    <citation type="submission" date="2020-06" db="EMBL/GenBank/DDBJ databases">
        <authorList>
            <person name="Li R."/>
            <person name="Bekaert M."/>
        </authorList>
    </citation>
    <scope>NUCLEOTIDE SEQUENCE [LARGE SCALE GENOMIC DNA]</scope>
    <source>
        <strain evidence="3">wild</strain>
    </source>
</reference>
<dbReference type="SUPFAM" id="SSF49785">
    <property type="entry name" value="Galactose-binding domain-like"/>
    <property type="match status" value="1"/>
</dbReference>
<dbReference type="PANTHER" id="PTHR24035:SF109">
    <property type="entry name" value="PROTEIN DRAPER"/>
    <property type="match status" value="1"/>
</dbReference>
<feature type="domain" description="EGF-like" evidence="1">
    <location>
        <begin position="106"/>
        <end position="138"/>
    </location>
</feature>
<name>A0A6J8CHR8_MYTCO</name>
<dbReference type="SMART" id="SM00181">
    <property type="entry name" value="EGF"/>
    <property type="match status" value="4"/>
</dbReference>